<feature type="chain" id="PRO_5047500139" evidence="1">
    <location>
        <begin position="24"/>
        <end position="302"/>
    </location>
</feature>
<dbReference type="PANTHER" id="PTHR48098">
    <property type="entry name" value="ENTEROCHELIN ESTERASE-RELATED"/>
    <property type="match status" value="1"/>
</dbReference>
<dbReference type="Proteomes" id="UP001595840">
    <property type="component" value="Unassembled WGS sequence"/>
</dbReference>
<feature type="signal peptide" evidence="1">
    <location>
        <begin position="1"/>
        <end position="23"/>
    </location>
</feature>
<dbReference type="InterPro" id="IPR000801">
    <property type="entry name" value="Esterase-like"/>
</dbReference>
<dbReference type="EMBL" id="JBHSCX010000006">
    <property type="protein sequence ID" value="MFC4362463.1"/>
    <property type="molecule type" value="Genomic_DNA"/>
</dbReference>
<dbReference type="Pfam" id="PF00756">
    <property type="entry name" value="Esterase"/>
    <property type="match status" value="1"/>
</dbReference>
<evidence type="ECO:0000313" key="3">
    <source>
        <dbReference type="Proteomes" id="UP001595840"/>
    </source>
</evidence>
<dbReference type="SUPFAM" id="SSF53474">
    <property type="entry name" value="alpha/beta-Hydrolases"/>
    <property type="match status" value="1"/>
</dbReference>
<dbReference type="GO" id="GO:0016787">
    <property type="term" value="F:hydrolase activity"/>
    <property type="evidence" value="ECO:0007669"/>
    <property type="project" value="UniProtKB-KW"/>
</dbReference>
<reference evidence="3" key="1">
    <citation type="journal article" date="2019" name="Int. J. Syst. Evol. Microbiol.">
        <title>The Global Catalogue of Microorganisms (GCM) 10K type strain sequencing project: providing services to taxonomists for standard genome sequencing and annotation.</title>
        <authorList>
            <consortium name="The Broad Institute Genomics Platform"/>
            <consortium name="The Broad Institute Genome Sequencing Center for Infectious Disease"/>
            <person name="Wu L."/>
            <person name="Ma J."/>
        </authorList>
    </citation>
    <scope>NUCLEOTIDE SEQUENCE [LARGE SCALE GENOMIC DNA]</scope>
    <source>
        <strain evidence="3">CECT 8570</strain>
    </source>
</reference>
<organism evidence="2 3">
    <name type="scientific">Simiduia curdlanivorans</name>
    <dbReference type="NCBI Taxonomy" id="1492769"/>
    <lineage>
        <taxon>Bacteria</taxon>
        <taxon>Pseudomonadati</taxon>
        <taxon>Pseudomonadota</taxon>
        <taxon>Gammaproteobacteria</taxon>
        <taxon>Cellvibrionales</taxon>
        <taxon>Cellvibrionaceae</taxon>
        <taxon>Simiduia</taxon>
    </lineage>
</organism>
<proteinExistence type="predicted"/>
<comment type="caution">
    <text evidence="2">The sequence shown here is derived from an EMBL/GenBank/DDBJ whole genome shotgun (WGS) entry which is preliminary data.</text>
</comment>
<name>A0ABV8V5K6_9GAMM</name>
<dbReference type="InterPro" id="IPR029058">
    <property type="entry name" value="AB_hydrolase_fold"/>
</dbReference>
<accession>A0ABV8V5K6</accession>
<protein>
    <submittedName>
        <fullName evidence="2">Alpha/beta hydrolase</fullName>
    </submittedName>
</protein>
<evidence type="ECO:0000313" key="2">
    <source>
        <dbReference type="EMBL" id="MFC4362463.1"/>
    </source>
</evidence>
<dbReference type="InterPro" id="IPR050583">
    <property type="entry name" value="Mycobacterial_A85_antigen"/>
</dbReference>
<dbReference type="PANTHER" id="PTHR48098:SF6">
    <property type="entry name" value="FERRI-BACILLIBACTIN ESTERASE BESA"/>
    <property type="match status" value="1"/>
</dbReference>
<keyword evidence="3" id="KW-1185">Reference proteome</keyword>
<keyword evidence="1" id="KW-0732">Signal</keyword>
<evidence type="ECO:0000256" key="1">
    <source>
        <dbReference type="SAM" id="SignalP"/>
    </source>
</evidence>
<keyword evidence="2" id="KW-0378">Hydrolase</keyword>
<sequence length="302" mass="33387">MKPKFLLLSFILGFALSSAIAYFAWTHQPSSLQATTAASNVHIDTSMTMAKLLRERRLRIYFPPGYENSNQHYPVLYMHDGQNLFDAASAYAGEWGIDETLNSLALTHGLKLIVVGIDNGGDKRMTELNPFDHERFGASEADAYLDFIVEQVKPWVDQNYRSLSGREHTAIMGSSMGGLISHYAAIRHADVFSKAGIFSPAYWTAPAFTDFLIAHPVKQSQRLFLLMGEAEGGSMMADFEAMKVTLEAVRSSQPEITSLAISVAHAQHNELFWRSQFAPAALWLFTPPTVNAQTGEPVPAAL</sequence>
<gene>
    <name evidence="2" type="ORF">ACFOX3_09120</name>
</gene>
<dbReference type="Gene3D" id="3.40.50.1820">
    <property type="entry name" value="alpha/beta hydrolase"/>
    <property type="match status" value="1"/>
</dbReference>
<dbReference type="RefSeq" id="WP_290260496.1">
    <property type="nucleotide sequence ID" value="NZ_JAUFQG010000004.1"/>
</dbReference>